<organism evidence="1 2">
    <name type="scientific">Glycomyces buryatensis</name>
    <dbReference type="NCBI Taxonomy" id="2570927"/>
    <lineage>
        <taxon>Bacteria</taxon>
        <taxon>Bacillati</taxon>
        <taxon>Actinomycetota</taxon>
        <taxon>Actinomycetes</taxon>
        <taxon>Glycomycetales</taxon>
        <taxon>Glycomycetaceae</taxon>
        <taxon>Glycomyces</taxon>
    </lineage>
</organism>
<dbReference type="RefSeq" id="WP_136535816.1">
    <property type="nucleotide sequence ID" value="NZ_STGY01000065.1"/>
</dbReference>
<reference evidence="2" key="1">
    <citation type="submission" date="2019-04" db="EMBL/GenBank/DDBJ databases">
        <title>Nocardioides xinjiangensis sp. nov.</title>
        <authorList>
            <person name="Liu S."/>
        </authorList>
    </citation>
    <scope>NUCLEOTIDE SEQUENCE [LARGE SCALE GENOMIC DNA]</scope>
    <source>
        <strain evidence="2">18</strain>
    </source>
</reference>
<accession>A0A4S8QEK2</accession>
<reference evidence="1 2" key="2">
    <citation type="submission" date="2019-05" db="EMBL/GenBank/DDBJ databases">
        <title>Glycomyces buryatensis sp. nov.</title>
        <authorList>
            <person name="Nikitina E."/>
        </authorList>
    </citation>
    <scope>NUCLEOTIDE SEQUENCE [LARGE SCALE GENOMIC DNA]</scope>
    <source>
        <strain evidence="1 2">18</strain>
    </source>
</reference>
<name>A0A4S8QEK2_9ACTN</name>
<dbReference type="AlphaFoldDB" id="A0A4S8QEK2"/>
<gene>
    <name evidence="1" type="ORF">FAB82_17420</name>
</gene>
<sequence>MADPGAPLGEFEREDFVFTVYPDGEVHRVEARRGNFPMGLICHVYHYAYSEWYSNWSRDSWKPWIDQQARQVIAKAEQAENDRAESVAAQLDHISE</sequence>
<dbReference type="Proteomes" id="UP000308760">
    <property type="component" value="Unassembled WGS sequence"/>
</dbReference>
<protein>
    <submittedName>
        <fullName evidence="1">Uncharacterized protein</fullName>
    </submittedName>
</protein>
<keyword evidence="2" id="KW-1185">Reference proteome</keyword>
<evidence type="ECO:0000313" key="2">
    <source>
        <dbReference type="Proteomes" id="UP000308760"/>
    </source>
</evidence>
<evidence type="ECO:0000313" key="1">
    <source>
        <dbReference type="EMBL" id="THV39649.1"/>
    </source>
</evidence>
<dbReference type="EMBL" id="STGY01000065">
    <property type="protein sequence ID" value="THV39649.1"/>
    <property type="molecule type" value="Genomic_DNA"/>
</dbReference>
<comment type="caution">
    <text evidence="1">The sequence shown here is derived from an EMBL/GenBank/DDBJ whole genome shotgun (WGS) entry which is preliminary data.</text>
</comment>
<proteinExistence type="predicted"/>